<dbReference type="GO" id="GO:0016020">
    <property type="term" value="C:membrane"/>
    <property type="evidence" value="ECO:0007669"/>
    <property type="project" value="UniProtKB-SubCell"/>
</dbReference>
<feature type="transmembrane region" description="Helical" evidence="2">
    <location>
        <begin position="140"/>
        <end position="160"/>
    </location>
</feature>
<keyword evidence="2" id="KW-0812">Transmembrane</keyword>
<dbReference type="EMBL" id="JAIZAY010000013">
    <property type="protein sequence ID" value="KAJ8030759.1"/>
    <property type="molecule type" value="Genomic_DNA"/>
</dbReference>
<feature type="transmembrane region" description="Helical" evidence="2">
    <location>
        <begin position="352"/>
        <end position="373"/>
    </location>
</feature>
<feature type="transmembrane region" description="Helical" evidence="2">
    <location>
        <begin position="292"/>
        <end position="311"/>
    </location>
</feature>
<feature type="transmembrane region" description="Helical" evidence="2">
    <location>
        <begin position="198"/>
        <end position="217"/>
    </location>
</feature>
<feature type="transmembrane region" description="Helical" evidence="2">
    <location>
        <begin position="417"/>
        <end position="439"/>
    </location>
</feature>
<accession>A0A9Q1BQD5</accession>
<dbReference type="GO" id="GO:0008028">
    <property type="term" value="F:monocarboxylic acid transmembrane transporter activity"/>
    <property type="evidence" value="ECO:0007669"/>
    <property type="project" value="TreeGrafter"/>
</dbReference>
<dbReference type="CDD" id="cd17352">
    <property type="entry name" value="MFS_MCT_SLC16"/>
    <property type="match status" value="1"/>
</dbReference>
<dbReference type="InterPro" id="IPR011701">
    <property type="entry name" value="MFS"/>
</dbReference>
<gene>
    <name evidence="4" type="ORF">HOLleu_27254</name>
</gene>
<feature type="transmembrane region" description="Helical" evidence="2">
    <location>
        <begin position="323"/>
        <end position="340"/>
    </location>
</feature>
<feature type="transmembrane region" description="Helical" evidence="2">
    <location>
        <begin position="26"/>
        <end position="46"/>
    </location>
</feature>
<evidence type="ECO:0000256" key="2">
    <source>
        <dbReference type="SAM" id="Phobius"/>
    </source>
</evidence>
<feature type="transmembrane region" description="Helical" evidence="2">
    <location>
        <begin position="445"/>
        <end position="467"/>
    </location>
</feature>
<evidence type="ECO:0000313" key="5">
    <source>
        <dbReference type="Proteomes" id="UP001152320"/>
    </source>
</evidence>
<protein>
    <submittedName>
        <fullName evidence="4">Monocarboxylate transporter 1</fullName>
    </submittedName>
</protein>
<keyword evidence="2" id="KW-1133">Transmembrane helix</keyword>
<dbReference type="InterPro" id="IPR050327">
    <property type="entry name" value="Proton-linked_MCT"/>
</dbReference>
<dbReference type="Gene3D" id="1.20.1250.20">
    <property type="entry name" value="MFS general substrate transporter like domains"/>
    <property type="match status" value="2"/>
</dbReference>
<keyword evidence="2" id="KW-0472">Membrane</keyword>
<reference evidence="4" key="1">
    <citation type="submission" date="2021-10" db="EMBL/GenBank/DDBJ databases">
        <title>Tropical sea cucumber genome reveals ecological adaptation and Cuvierian tubules defense mechanism.</title>
        <authorList>
            <person name="Chen T."/>
        </authorList>
    </citation>
    <scope>NUCLEOTIDE SEQUENCE</scope>
    <source>
        <strain evidence="4">Nanhai2018</strain>
        <tissue evidence="4">Muscle</tissue>
    </source>
</reference>
<feature type="transmembrane region" description="Helical" evidence="2">
    <location>
        <begin position="379"/>
        <end position="396"/>
    </location>
</feature>
<dbReference type="PANTHER" id="PTHR11360:SF284">
    <property type="entry name" value="EG:103B4.3 PROTEIN-RELATED"/>
    <property type="match status" value="1"/>
</dbReference>
<keyword evidence="5" id="KW-1185">Reference proteome</keyword>
<feature type="transmembrane region" description="Helical" evidence="2">
    <location>
        <begin position="66"/>
        <end position="84"/>
    </location>
</feature>
<sequence>MTTQHYKYSERMEDIRIAPEAPDGGWGWVAVVATFTVGTILAGYLKGIGVLLVEWQLYYDVGAKDVSWIGVAISLLTATSGPLATSLTTRYGSRSVVVCGGVVMATSLFVASFTNALWHLYIASVFSGKYLLVQKAQRSLLGLGISLSFFPALTAIGFYFEKKVGFANGIAFSGSGLGLIIIPPFLQFLLDSLDWRRTLRIFAGCALITCLCGLVMIPTKRQKYWMRKETKKRKKSLKQNSELLQPSMRQNESFVSGNVENSENSPKLRKLVYSCLKFSGFHVIFENKQYRIILMVSIWTSIGSYASLVYFNARAVFDVGLSQLQASYLVSAIGIGNLIARSSHGILLDRKWITPALMYAFTSFVSAVVIALYPFSRCFVSLLVCAFVFGIANGPYPSLQVMLLRDMLLPGEVSRGYGVVVFFNGFAMVVGLFAMGYLFDTTGNYNLSFYVAGATLFISGIFACFIVHHQNQQTVESDLENDSCNHRKAHMDADRTCTLEMVQNKEWLAQENVEPTNDTADSSDECSNRIEGSRVKVDLQYEELI</sequence>
<proteinExistence type="predicted"/>
<dbReference type="AlphaFoldDB" id="A0A9Q1BQD5"/>
<dbReference type="InterPro" id="IPR036259">
    <property type="entry name" value="MFS_trans_sf"/>
</dbReference>
<evidence type="ECO:0000313" key="4">
    <source>
        <dbReference type="EMBL" id="KAJ8030759.1"/>
    </source>
</evidence>
<dbReference type="OrthoDB" id="410267at2759"/>
<feature type="domain" description="Major facilitator superfamily (MFS) profile" evidence="3">
    <location>
        <begin position="30"/>
        <end position="471"/>
    </location>
</feature>
<dbReference type="InterPro" id="IPR020846">
    <property type="entry name" value="MFS_dom"/>
</dbReference>
<evidence type="ECO:0000259" key="3">
    <source>
        <dbReference type="PROSITE" id="PS50850"/>
    </source>
</evidence>
<dbReference type="SUPFAM" id="SSF103473">
    <property type="entry name" value="MFS general substrate transporter"/>
    <property type="match status" value="1"/>
</dbReference>
<organism evidence="4 5">
    <name type="scientific">Holothuria leucospilota</name>
    <name type="common">Black long sea cucumber</name>
    <name type="synonym">Mertensiothuria leucospilota</name>
    <dbReference type="NCBI Taxonomy" id="206669"/>
    <lineage>
        <taxon>Eukaryota</taxon>
        <taxon>Metazoa</taxon>
        <taxon>Echinodermata</taxon>
        <taxon>Eleutherozoa</taxon>
        <taxon>Echinozoa</taxon>
        <taxon>Holothuroidea</taxon>
        <taxon>Aspidochirotacea</taxon>
        <taxon>Aspidochirotida</taxon>
        <taxon>Holothuriidae</taxon>
        <taxon>Holothuria</taxon>
    </lineage>
</organism>
<feature type="transmembrane region" description="Helical" evidence="2">
    <location>
        <begin position="96"/>
        <end position="120"/>
    </location>
</feature>
<comment type="subcellular location">
    <subcellularLocation>
        <location evidence="1">Membrane</location>
        <topology evidence="1">Multi-pass membrane protein</topology>
    </subcellularLocation>
</comment>
<dbReference type="Pfam" id="PF07690">
    <property type="entry name" value="MFS_1"/>
    <property type="match status" value="1"/>
</dbReference>
<feature type="transmembrane region" description="Helical" evidence="2">
    <location>
        <begin position="167"/>
        <end position="186"/>
    </location>
</feature>
<evidence type="ECO:0000256" key="1">
    <source>
        <dbReference type="ARBA" id="ARBA00004141"/>
    </source>
</evidence>
<name>A0A9Q1BQD5_HOLLE</name>
<dbReference type="Proteomes" id="UP001152320">
    <property type="component" value="Chromosome 13"/>
</dbReference>
<dbReference type="PROSITE" id="PS50850">
    <property type="entry name" value="MFS"/>
    <property type="match status" value="1"/>
</dbReference>
<dbReference type="PANTHER" id="PTHR11360">
    <property type="entry name" value="MONOCARBOXYLATE TRANSPORTER"/>
    <property type="match status" value="1"/>
</dbReference>
<comment type="caution">
    <text evidence="4">The sequence shown here is derived from an EMBL/GenBank/DDBJ whole genome shotgun (WGS) entry which is preliminary data.</text>
</comment>